<sequence length="87" mass="9913">MDKEEIVQVILNEVSKEFGAQRIKDVEYFGPYEDEDLDVIVYVDGIDERNDTVGVSMRLFDMFLEMDLDVPLRIARAKDGVGEEAPA</sequence>
<protein>
    <recommendedName>
        <fullName evidence="5">Polymerase nucleotidyl transferase domain-containing protein</fullName>
    </recommendedName>
</protein>
<evidence type="ECO:0008006" key="5">
    <source>
        <dbReference type="Google" id="ProtNLM"/>
    </source>
</evidence>
<name>A0A7G9YNS3_9EURY</name>
<dbReference type="AlphaFoldDB" id="A0A7G9YNS3"/>
<dbReference type="EMBL" id="MT631011">
    <property type="protein sequence ID" value="QNO44770.1"/>
    <property type="molecule type" value="Genomic_DNA"/>
</dbReference>
<organism evidence="2">
    <name type="scientific">Candidatus Methanogaster sp. ANME-2c ERB4</name>
    <dbReference type="NCBI Taxonomy" id="2759911"/>
    <lineage>
        <taxon>Archaea</taxon>
        <taxon>Methanobacteriati</taxon>
        <taxon>Methanobacteriota</taxon>
        <taxon>Stenosarchaea group</taxon>
        <taxon>Methanomicrobia</taxon>
        <taxon>Methanosarcinales</taxon>
        <taxon>ANME-2 cluster</taxon>
        <taxon>Candidatus Methanogasteraceae</taxon>
        <taxon>Candidatus Methanogaster</taxon>
    </lineage>
</organism>
<proteinExistence type="predicted"/>
<evidence type="ECO:0000313" key="4">
    <source>
        <dbReference type="EMBL" id="QNO50110.1"/>
    </source>
</evidence>
<dbReference type="EMBL" id="MT631405">
    <property type="protein sequence ID" value="QNO50110.1"/>
    <property type="molecule type" value="Genomic_DNA"/>
</dbReference>
<evidence type="ECO:0000313" key="2">
    <source>
        <dbReference type="EMBL" id="QNO49657.1"/>
    </source>
</evidence>
<dbReference type="EMBL" id="MT631396">
    <property type="protein sequence ID" value="QNO49758.1"/>
    <property type="molecule type" value="Genomic_DNA"/>
</dbReference>
<dbReference type="EMBL" id="MT631388">
    <property type="protein sequence ID" value="QNO49657.1"/>
    <property type="molecule type" value="Genomic_DNA"/>
</dbReference>
<accession>A0A7G9YNS3</accession>
<gene>
    <name evidence="3" type="ORF">DMFPCFDI_00001</name>
    <name evidence="2" type="ORF">FBMMOPGC_00004</name>
    <name evidence="1" type="ORF">GAHJGAJJ_00003</name>
    <name evidence="4" type="ORF">GDOAKEED_00014</name>
</gene>
<evidence type="ECO:0000313" key="3">
    <source>
        <dbReference type="EMBL" id="QNO49758.1"/>
    </source>
</evidence>
<reference evidence="2" key="1">
    <citation type="submission" date="2020-06" db="EMBL/GenBank/DDBJ databases">
        <title>Unique genomic features of the anaerobic methanotrophic archaea.</title>
        <authorList>
            <person name="Chadwick G.L."/>
            <person name="Skennerton C.T."/>
            <person name="Laso-Perez R."/>
            <person name="Leu A.O."/>
            <person name="Speth D.R."/>
            <person name="Yu H."/>
            <person name="Morgan-Lang C."/>
            <person name="Hatzenpichler R."/>
            <person name="Goudeau D."/>
            <person name="Malmstrom R."/>
            <person name="Brazelton W.J."/>
            <person name="Woyke T."/>
            <person name="Hallam S.J."/>
            <person name="Tyson G.W."/>
            <person name="Wegener G."/>
            <person name="Boetius A."/>
            <person name="Orphan V."/>
        </authorList>
    </citation>
    <scope>NUCLEOTIDE SEQUENCE</scope>
</reference>
<evidence type="ECO:0000313" key="1">
    <source>
        <dbReference type="EMBL" id="QNO44770.1"/>
    </source>
</evidence>